<feature type="domain" description="Type II secretion system protein TadB-like N-terminal" evidence="8">
    <location>
        <begin position="5"/>
        <end position="112"/>
    </location>
</feature>
<dbReference type="AlphaFoldDB" id="A0A7D9H947"/>
<gene>
    <name evidence="9" type="ORF">JTBM06_V1_430003</name>
</gene>
<comment type="subcellular location">
    <subcellularLocation>
        <location evidence="1">Cell membrane</location>
        <topology evidence="1">Multi-pass membrane protein</topology>
    </subcellularLocation>
</comment>
<dbReference type="Pfam" id="PF19360">
    <property type="entry name" value="TadB_TadC_N"/>
    <property type="match status" value="1"/>
</dbReference>
<evidence type="ECO:0000256" key="5">
    <source>
        <dbReference type="ARBA" id="ARBA00023136"/>
    </source>
</evidence>
<organism evidence="9">
    <name type="scientific">uncultured Woeseiaceae bacterium</name>
    <dbReference type="NCBI Taxonomy" id="1983305"/>
    <lineage>
        <taxon>Bacteria</taxon>
        <taxon>Pseudomonadati</taxon>
        <taxon>Pseudomonadota</taxon>
        <taxon>Gammaproteobacteria</taxon>
        <taxon>Woeseiales</taxon>
        <taxon>Woeseiaceae</taxon>
        <taxon>environmental samples</taxon>
    </lineage>
</organism>
<dbReference type="InterPro" id="IPR042094">
    <property type="entry name" value="T2SS_GspF_sf"/>
</dbReference>
<feature type="transmembrane region" description="Helical" evidence="6">
    <location>
        <begin position="265"/>
        <end position="282"/>
    </location>
</feature>
<proteinExistence type="predicted"/>
<protein>
    <submittedName>
        <fullName evidence="9">Secretion system protein</fullName>
    </submittedName>
</protein>
<feature type="transmembrane region" description="Helical" evidence="6">
    <location>
        <begin position="302"/>
        <end position="320"/>
    </location>
</feature>
<evidence type="ECO:0000256" key="4">
    <source>
        <dbReference type="ARBA" id="ARBA00022989"/>
    </source>
</evidence>
<dbReference type="InterPro" id="IPR018076">
    <property type="entry name" value="T2SS_GspF_dom"/>
</dbReference>
<feature type="transmembrane region" description="Helical" evidence="6">
    <location>
        <begin position="6"/>
        <end position="29"/>
    </location>
</feature>
<dbReference type="EMBL" id="LR633967">
    <property type="protein sequence ID" value="VUX56231.1"/>
    <property type="molecule type" value="Genomic_DNA"/>
</dbReference>
<name>A0A7D9H947_9GAMM</name>
<feature type="transmembrane region" description="Helical" evidence="6">
    <location>
        <begin position="94"/>
        <end position="114"/>
    </location>
</feature>
<evidence type="ECO:0000256" key="3">
    <source>
        <dbReference type="ARBA" id="ARBA00022692"/>
    </source>
</evidence>
<dbReference type="InterPro" id="IPR045824">
    <property type="entry name" value="T2SS_TadB-like_N"/>
</dbReference>
<keyword evidence="4 6" id="KW-1133">Transmembrane helix</keyword>
<keyword evidence="3 6" id="KW-0812">Transmembrane</keyword>
<feature type="transmembrane region" description="Helical" evidence="6">
    <location>
        <begin position="120"/>
        <end position="138"/>
    </location>
</feature>
<keyword evidence="2" id="KW-1003">Cell membrane</keyword>
<dbReference type="PANTHER" id="PTHR35007">
    <property type="entry name" value="INTEGRAL MEMBRANE PROTEIN-RELATED"/>
    <property type="match status" value="1"/>
</dbReference>
<dbReference type="GO" id="GO:0005886">
    <property type="term" value="C:plasma membrane"/>
    <property type="evidence" value="ECO:0007669"/>
    <property type="project" value="UniProtKB-SubCell"/>
</dbReference>
<evidence type="ECO:0000259" key="8">
    <source>
        <dbReference type="Pfam" id="PF19360"/>
    </source>
</evidence>
<evidence type="ECO:0000256" key="2">
    <source>
        <dbReference type="ARBA" id="ARBA00022475"/>
    </source>
</evidence>
<evidence type="ECO:0000256" key="1">
    <source>
        <dbReference type="ARBA" id="ARBA00004651"/>
    </source>
</evidence>
<evidence type="ECO:0000313" key="9">
    <source>
        <dbReference type="EMBL" id="VUX56231.1"/>
    </source>
</evidence>
<evidence type="ECO:0000259" key="7">
    <source>
        <dbReference type="Pfam" id="PF00482"/>
    </source>
</evidence>
<reference evidence="9" key="1">
    <citation type="submission" date="2019-07" db="EMBL/GenBank/DDBJ databases">
        <authorList>
            <person name="Weber M."/>
            <person name="Kostadinov I."/>
            <person name="Kostadinov D I."/>
        </authorList>
    </citation>
    <scope>NUCLEOTIDE SEQUENCE</scope>
    <source>
        <strain evidence="9">Gfbio:sag-sample-m06:053724c1-46a9-4a36-b237-ea2bf867836b</strain>
    </source>
</reference>
<feature type="domain" description="Type II secretion system protein GspF" evidence="7">
    <location>
        <begin position="157"/>
        <end position="281"/>
    </location>
</feature>
<sequence length="324" mass="36147">MSNGQIIFVVLIFATVFLLVQGLVVPVFGDSAETAKRLKKRLAAISGESNEDSYSSLLRKRYLRQLKPPERFLEEMPAMESLATTIEQAGYTILAYRLVLLSLCLCATVGYLSWAAFRMPLVTVIAAVFAVFLPVLKIRRARAQRLAKFEEQLPDAIDVMKRALKAGHPFNGTLKLVADDMDDPVAHEFELTFNEISYGNDVRRALLGLLSRVPSVTVMALVTSILVQKETGGNLAEVLEQIAKVVRGRFRFHRMVKTLTAEGRMSAWVLATVPIILFATIWMTTPEYLPILVEDPRGQNLVIYGAISGVIGIAWIRRIIRIEV</sequence>
<dbReference type="Gene3D" id="1.20.81.30">
    <property type="entry name" value="Type II secretion system (T2SS), domain F"/>
    <property type="match status" value="1"/>
</dbReference>
<dbReference type="PANTHER" id="PTHR35007:SF1">
    <property type="entry name" value="PILUS ASSEMBLY PROTEIN"/>
    <property type="match status" value="1"/>
</dbReference>
<dbReference type="Pfam" id="PF00482">
    <property type="entry name" value="T2SSF"/>
    <property type="match status" value="1"/>
</dbReference>
<evidence type="ECO:0000256" key="6">
    <source>
        <dbReference type="SAM" id="Phobius"/>
    </source>
</evidence>
<accession>A0A7D9H947</accession>
<keyword evidence="5 6" id="KW-0472">Membrane</keyword>